<organism evidence="2 4">
    <name type="scientific">Eleusine coracana subsp. coracana</name>
    <dbReference type="NCBI Taxonomy" id="191504"/>
    <lineage>
        <taxon>Eukaryota</taxon>
        <taxon>Viridiplantae</taxon>
        <taxon>Streptophyta</taxon>
        <taxon>Embryophyta</taxon>
        <taxon>Tracheophyta</taxon>
        <taxon>Spermatophyta</taxon>
        <taxon>Magnoliopsida</taxon>
        <taxon>Liliopsida</taxon>
        <taxon>Poales</taxon>
        <taxon>Poaceae</taxon>
        <taxon>PACMAD clade</taxon>
        <taxon>Chloridoideae</taxon>
        <taxon>Cynodonteae</taxon>
        <taxon>Eleusininae</taxon>
        <taxon>Eleusine</taxon>
    </lineage>
</organism>
<dbReference type="InterPro" id="IPR037501">
    <property type="entry name" value="TPLATE"/>
</dbReference>
<dbReference type="EMBL" id="BQKI01000080">
    <property type="protein sequence ID" value="GJN28636.1"/>
    <property type="molecule type" value="Genomic_DNA"/>
</dbReference>
<keyword evidence="4" id="KW-1185">Reference proteome</keyword>
<evidence type="ECO:0000313" key="3">
    <source>
        <dbReference type="EMBL" id="GJN28636.1"/>
    </source>
</evidence>
<dbReference type="PANTHER" id="PTHR36029:SF1">
    <property type="entry name" value="PROTEIN TPLATE"/>
    <property type="match status" value="1"/>
</dbReference>
<sequence length="606" mass="67595">MVRNLRAESDRMHALACICRTALCVDLFAKESVRRGQKPVPGTDVISLFEDARVKDDLNSITSKSLFREELVASLVESCFQLSLPLPELKNSGTESRVIGALAYGTGYGALNWTEPALDVVEVCRPCVLWDCNGRTYAIDCYLKLLVHTPRISARLIWAISEHFDLEGLDPLLADDPEDPLNIIISNMHKILFNTDSSATTSNRTQDVQAVLICAQRLGARNARAGQLLSKELEEFRASTSADSVTKHQSRYVLQIIKVDIRVGLSGALYYMDGFSRTVRHLRNLVSQDPVQSSVTVGVSHFERCSLWVQVLYYPFYGSGGSADYEGDYAEEDSQVMRQKRSLRPELGEPVVLRCQPYKIPLAELLLPYECSPVEYFRLWPSLPAMVECTGTYTYEGSGFKATAAQQYDSSPFLSGLKSISAKPFHQVCSHFIRTVAGFQLCYAAKTWFGGFVGMMIFGASEVSRNVDLGDETTTMICKFVVRASDESITKEIESDLQGWLDDITDGAVEYMPEDEVKSAAAERLKTSMERIALLKAAKPKVPPAKTEQEEEEERKQNEDLDEFGNPKGPSTLSKLTAEEAEHRALQAAVLQEWHQLCKEKAMKAH</sequence>
<reference evidence="2" key="1">
    <citation type="journal article" date="2018" name="DNA Res.">
        <title>Multiple hybrid de novo genome assembly of finger millet, an orphan allotetraploid crop.</title>
        <authorList>
            <person name="Hatakeyama M."/>
            <person name="Aluri S."/>
            <person name="Balachadran M.T."/>
            <person name="Sivarajan S.R."/>
            <person name="Patrignani A."/>
            <person name="Gruter S."/>
            <person name="Poveda L."/>
            <person name="Shimizu-Inatsugi R."/>
            <person name="Baeten J."/>
            <person name="Francoijs K.J."/>
            <person name="Nataraja K.N."/>
            <person name="Reddy Y.A.N."/>
            <person name="Phadnis S."/>
            <person name="Ravikumar R.L."/>
            <person name="Schlapbach R."/>
            <person name="Sreeman S.M."/>
            <person name="Shimizu K.K."/>
        </authorList>
    </citation>
    <scope>NUCLEOTIDE SEQUENCE</scope>
</reference>
<evidence type="ECO:0000313" key="2">
    <source>
        <dbReference type="EMBL" id="GJN28585.1"/>
    </source>
</evidence>
<evidence type="ECO:0000256" key="1">
    <source>
        <dbReference type="SAM" id="MobiDB-lite"/>
    </source>
</evidence>
<proteinExistence type="predicted"/>
<accession>A0AAV5F288</accession>
<dbReference type="AlphaFoldDB" id="A0AAV5F288"/>
<protein>
    <submittedName>
        <fullName evidence="2">Uncharacterized protein</fullName>
    </submittedName>
</protein>
<gene>
    <name evidence="2" type="primary">gb16727</name>
    <name evidence="3" type="synonym">gb16784</name>
    <name evidence="2" type="ORF">PR202_gb16727</name>
    <name evidence="3" type="ORF">PR202_gb16784</name>
</gene>
<dbReference type="Proteomes" id="UP001054889">
    <property type="component" value="Unassembled WGS sequence"/>
</dbReference>
<feature type="region of interest" description="Disordered" evidence="1">
    <location>
        <begin position="537"/>
        <end position="576"/>
    </location>
</feature>
<name>A0AAV5F288_ELECO</name>
<evidence type="ECO:0000313" key="4">
    <source>
        <dbReference type="Proteomes" id="UP001054889"/>
    </source>
</evidence>
<dbReference type="GO" id="GO:0006897">
    <property type="term" value="P:endocytosis"/>
    <property type="evidence" value="ECO:0007669"/>
    <property type="project" value="InterPro"/>
</dbReference>
<dbReference type="PANTHER" id="PTHR36029">
    <property type="entry name" value="TSET COMPLEX MEMBER TSTA"/>
    <property type="match status" value="1"/>
</dbReference>
<dbReference type="EMBL" id="BQKI01000080">
    <property type="protein sequence ID" value="GJN28585.1"/>
    <property type="molecule type" value="Genomic_DNA"/>
</dbReference>
<comment type="caution">
    <text evidence="2">The sequence shown here is derived from an EMBL/GenBank/DDBJ whole genome shotgun (WGS) entry which is preliminary data.</text>
</comment>
<reference evidence="2" key="2">
    <citation type="submission" date="2021-12" db="EMBL/GenBank/DDBJ databases">
        <title>Resequencing data analysis of finger millet.</title>
        <authorList>
            <person name="Hatakeyama M."/>
            <person name="Aluri S."/>
            <person name="Balachadran M.T."/>
            <person name="Sivarajan S.R."/>
            <person name="Poveda L."/>
            <person name="Shimizu-Inatsugi R."/>
            <person name="Schlapbach R."/>
            <person name="Sreeman S.M."/>
            <person name="Shimizu K.K."/>
        </authorList>
    </citation>
    <scope>NUCLEOTIDE SEQUENCE</scope>
</reference>